<dbReference type="PANTHER" id="PTHR43236:SF1">
    <property type="entry name" value="BLL7220 PROTEIN"/>
    <property type="match status" value="1"/>
</dbReference>
<name>A0ABX8WHV3_9HYPH</name>
<dbReference type="InterPro" id="IPR010359">
    <property type="entry name" value="IrrE_HExxH"/>
</dbReference>
<dbReference type="RefSeq" id="WP_220305039.1">
    <property type="nucleotide sequence ID" value="NZ_CP080590.1"/>
</dbReference>
<dbReference type="Gene3D" id="1.10.10.2910">
    <property type="match status" value="1"/>
</dbReference>
<evidence type="ECO:0000313" key="2">
    <source>
        <dbReference type="EMBL" id="QYO76551.1"/>
    </source>
</evidence>
<organism evidence="2 3">
    <name type="scientific">Devosia salina</name>
    <dbReference type="NCBI Taxonomy" id="2860336"/>
    <lineage>
        <taxon>Bacteria</taxon>
        <taxon>Pseudomonadati</taxon>
        <taxon>Pseudomonadota</taxon>
        <taxon>Alphaproteobacteria</taxon>
        <taxon>Hyphomicrobiales</taxon>
        <taxon>Devosiaceae</taxon>
        <taxon>Devosia</taxon>
    </lineage>
</organism>
<protein>
    <submittedName>
        <fullName evidence="2">ImmA/IrrE family metallo-endopeptidase</fullName>
    </submittedName>
</protein>
<dbReference type="EMBL" id="CP080590">
    <property type="protein sequence ID" value="QYO76551.1"/>
    <property type="molecule type" value="Genomic_DNA"/>
</dbReference>
<dbReference type="Pfam" id="PF06114">
    <property type="entry name" value="Peptidase_M78"/>
    <property type="match status" value="1"/>
</dbReference>
<keyword evidence="3" id="KW-1185">Reference proteome</keyword>
<dbReference type="PANTHER" id="PTHR43236">
    <property type="entry name" value="ANTITOXIN HIGA1"/>
    <property type="match status" value="1"/>
</dbReference>
<reference evidence="2 3" key="1">
    <citation type="submission" date="2021-08" db="EMBL/GenBank/DDBJ databases">
        <title>Devosia salina sp. nov., isolated from the South China Sea sediment.</title>
        <authorList>
            <person name="Zhou Z."/>
        </authorList>
    </citation>
    <scope>NUCLEOTIDE SEQUENCE [LARGE SCALE GENOMIC DNA]</scope>
    <source>
        <strain evidence="2 3">SCS-3</strain>
    </source>
</reference>
<sequence>MNQLAPAERLLIGLGVQDPVDIDLDAIAWTVGVKVKYAPLDNCEARIVGTADRAIVTIREDATPGRRRFSLGHELGHWHHDRGKCLVCGSDEIGNPLANNSERAADRYAADLLMPRFLFDPAVRAAGKVNFAMFRNVAKTFNTSVTAAAIRVVEGKRVPAMLVCHGAGGRKWFVRSQMIDDRWFPQEQLSADSPAFDVQFGGKPEINLPMKIGADAWFDRHDASWYEVREQSIRVPGNETLTLLLFDDDRMHAR</sequence>
<gene>
    <name evidence="2" type="ORF">K1X15_18485</name>
</gene>
<feature type="domain" description="IrrE N-terminal-like" evidence="1">
    <location>
        <begin position="31"/>
        <end position="152"/>
    </location>
</feature>
<dbReference type="InterPro" id="IPR052345">
    <property type="entry name" value="Rad_response_metalloprotease"/>
</dbReference>
<dbReference type="Proteomes" id="UP000825799">
    <property type="component" value="Chromosome"/>
</dbReference>
<evidence type="ECO:0000259" key="1">
    <source>
        <dbReference type="Pfam" id="PF06114"/>
    </source>
</evidence>
<accession>A0ABX8WHV3</accession>
<evidence type="ECO:0000313" key="3">
    <source>
        <dbReference type="Proteomes" id="UP000825799"/>
    </source>
</evidence>
<proteinExistence type="predicted"/>